<reference evidence="3 4" key="1">
    <citation type="submission" date="2012-01" db="EMBL/GenBank/DDBJ databases">
        <title>Improved High-Quality Draft sequence of Saccharomonospora xinjiangensis XJ-54.</title>
        <authorList>
            <consortium name="US DOE Joint Genome Institute"/>
            <person name="Lucas S."/>
            <person name="Han J."/>
            <person name="Lapidus A."/>
            <person name="Cheng J.-F."/>
            <person name="Goodwin L."/>
            <person name="Pitluck S."/>
            <person name="Peters L."/>
            <person name="Mikhailova N."/>
            <person name="Teshima H."/>
            <person name="Detter J.C."/>
            <person name="Han C."/>
            <person name="Tapia R."/>
            <person name="Land M."/>
            <person name="Hauser L."/>
            <person name="Kyrpides N."/>
            <person name="Ivanova N."/>
            <person name="Pagani I."/>
            <person name="Brambilla E.-M."/>
            <person name="Klenk H.-P."/>
            <person name="Woyke T."/>
        </authorList>
    </citation>
    <scope>NUCLEOTIDE SEQUENCE [LARGE SCALE GENOMIC DNA]</scope>
    <source>
        <strain evidence="3 4">XJ-54</strain>
    </source>
</reference>
<evidence type="ECO:0000313" key="3">
    <source>
        <dbReference type="EMBL" id="EID53725.1"/>
    </source>
</evidence>
<keyword evidence="2" id="KW-0812">Transmembrane</keyword>
<keyword evidence="2" id="KW-1133">Transmembrane helix</keyword>
<dbReference type="HOGENOM" id="CLU_174053_0_0_11"/>
<keyword evidence="2" id="KW-0472">Membrane</keyword>
<feature type="region of interest" description="Disordered" evidence="1">
    <location>
        <begin position="87"/>
        <end position="118"/>
    </location>
</feature>
<dbReference type="RefSeq" id="WP_006237861.1">
    <property type="nucleotide sequence ID" value="NZ_JH636049.1"/>
</dbReference>
<accession>I0V0S2</accession>
<dbReference type="eggNOG" id="ENOG50323AW">
    <property type="taxonomic scope" value="Bacteria"/>
</dbReference>
<evidence type="ECO:0000256" key="2">
    <source>
        <dbReference type="SAM" id="Phobius"/>
    </source>
</evidence>
<dbReference type="Proteomes" id="UP000004691">
    <property type="component" value="Unassembled WGS sequence"/>
</dbReference>
<keyword evidence="4" id="KW-1185">Reference proteome</keyword>
<protein>
    <submittedName>
        <fullName evidence="3">Uncharacterized protein</fullName>
    </submittedName>
</protein>
<name>I0V0S2_9PSEU</name>
<proteinExistence type="predicted"/>
<sequence length="118" mass="11574">MVGDTPVRNPDSTSSRSSVRALRGSAFVAVLAATVLLAGQGTAAAVQAEPNAMTFGLLGPVGLVAVALGVVGMAAGALRQRRKNRLAAAEEAASATPADASQDVTPVPAPVAAQVAAE</sequence>
<feature type="compositionally biased region" description="Low complexity" evidence="1">
    <location>
        <begin position="87"/>
        <end position="101"/>
    </location>
</feature>
<evidence type="ECO:0000313" key="4">
    <source>
        <dbReference type="Proteomes" id="UP000004691"/>
    </source>
</evidence>
<dbReference type="AlphaFoldDB" id="I0V0S2"/>
<evidence type="ECO:0000256" key="1">
    <source>
        <dbReference type="SAM" id="MobiDB-lite"/>
    </source>
</evidence>
<organism evidence="3 4">
    <name type="scientific">Saccharomonospora xinjiangensis XJ-54</name>
    <dbReference type="NCBI Taxonomy" id="882086"/>
    <lineage>
        <taxon>Bacteria</taxon>
        <taxon>Bacillati</taxon>
        <taxon>Actinomycetota</taxon>
        <taxon>Actinomycetes</taxon>
        <taxon>Pseudonocardiales</taxon>
        <taxon>Pseudonocardiaceae</taxon>
        <taxon>Saccharomonospora</taxon>
    </lineage>
</organism>
<feature type="transmembrane region" description="Helical" evidence="2">
    <location>
        <begin position="58"/>
        <end position="78"/>
    </location>
</feature>
<gene>
    <name evidence="3" type="ORF">SacxiDRAFT_1477</name>
</gene>
<dbReference type="EMBL" id="JH636049">
    <property type="protein sequence ID" value="EID53725.1"/>
    <property type="molecule type" value="Genomic_DNA"/>
</dbReference>